<dbReference type="AlphaFoldDB" id="A0A9D4YZG8"/>
<dbReference type="PROSITE" id="PS00678">
    <property type="entry name" value="WD_REPEATS_1"/>
    <property type="match status" value="1"/>
</dbReference>
<comment type="caution">
    <text evidence="8">The sequence shown here is derived from an EMBL/GenBank/DDBJ whole genome shotgun (WGS) entry which is preliminary data.</text>
</comment>
<evidence type="ECO:0000259" key="7">
    <source>
        <dbReference type="Pfam" id="PF09384"/>
    </source>
</evidence>
<evidence type="ECO:0000256" key="5">
    <source>
        <dbReference type="ARBA" id="ARBA00023242"/>
    </source>
</evidence>
<feature type="domain" description="U3 small nucleolar RNA-associated protein 15 C-terminal" evidence="7">
    <location>
        <begin position="361"/>
        <end position="495"/>
    </location>
</feature>
<dbReference type="Pfam" id="PF09384">
    <property type="entry name" value="UTP15_C"/>
    <property type="match status" value="1"/>
</dbReference>
<keyword evidence="2" id="KW-0698">rRNA processing</keyword>
<gene>
    <name evidence="8" type="ORF">D9Q98_002557</name>
</gene>
<keyword evidence="5" id="KW-0539">Nucleus</keyword>
<dbReference type="EMBL" id="SIDB01000003">
    <property type="protein sequence ID" value="KAI3434481.1"/>
    <property type="molecule type" value="Genomic_DNA"/>
</dbReference>
<evidence type="ECO:0000256" key="3">
    <source>
        <dbReference type="ARBA" id="ARBA00022574"/>
    </source>
</evidence>
<dbReference type="PROSITE" id="PS50082">
    <property type="entry name" value="WD_REPEATS_2"/>
    <property type="match status" value="2"/>
</dbReference>
<sequence>MEVSRERQLGVMQREVHDGPPALNLGNLRKQNVQLIGAVTSIDVCGSAPHDYCASSGTRVHVFDGVTSVKKRQISRFKDRAYGASFRQDGKLIVAGGEDSVVQVFDAGSRTLLRQFKGHTAPVHVAKFAAGQLHVLSGSDDSHVSLWDVTSGQQVCTLRGHTDYVRAASNNPASADVWATCGYDHTCKLWDVRQKRCLVTLDHGAPIESVAFFPTGSLLVTAGGTDICIWHMLGSGQLVHRISAHQKTVTSVLVASMTGQAPHIMSAGLDGYVKTLDAETYQPSKVHRYSVPVMSMSASPAGDMLAVGMSDGMLAVHRKKQGPPVVTTDATRLRWRPQRAVGARSHYAAPKSVGEGLEGEAKVAAQPKVSVPRYEELLLKFRFVEALEAAAATQRDEIVEGVLDLVQQHGALEASLGAAPSDLVADLLKHCRRQLCKPQHARNAIAVAECLLSSCIEVIASDEALQHELKRLQGAVAEELRTQEQMMALQGVLGALTAA</sequence>
<feature type="repeat" description="WD" evidence="6">
    <location>
        <begin position="158"/>
        <end position="200"/>
    </location>
</feature>
<dbReference type="InterPro" id="IPR019775">
    <property type="entry name" value="WD40_repeat_CS"/>
</dbReference>
<dbReference type="InterPro" id="IPR015943">
    <property type="entry name" value="WD40/YVTN_repeat-like_dom_sf"/>
</dbReference>
<feature type="repeat" description="WD" evidence="6">
    <location>
        <begin position="116"/>
        <end position="157"/>
    </location>
</feature>
<dbReference type="PROSITE" id="PS50294">
    <property type="entry name" value="WD_REPEATS_REGION"/>
    <property type="match status" value="1"/>
</dbReference>
<reference evidence="8" key="2">
    <citation type="submission" date="2020-11" db="EMBL/GenBank/DDBJ databases">
        <authorList>
            <person name="Cecchin M."/>
            <person name="Marcolungo L."/>
            <person name="Rossato M."/>
            <person name="Girolomoni L."/>
            <person name="Cosentino E."/>
            <person name="Cuine S."/>
            <person name="Li-Beisson Y."/>
            <person name="Delledonne M."/>
            <person name="Ballottari M."/>
        </authorList>
    </citation>
    <scope>NUCLEOTIDE SEQUENCE</scope>
    <source>
        <strain evidence="8">211/11P</strain>
        <tissue evidence="8">Whole cell</tissue>
    </source>
</reference>
<protein>
    <recommendedName>
        <fullName evidence="7">U3 small nucleolar RNA-associated protein 15 C-terminal domain-containing protein</fullName>
    </recommendedName>
</protein>
<keyword evidence="9" id="KW-1185">Reference proteome</keyword>
<dbReference type="Gene3D" id="2.130.10.10">
    <property type="entry name" value="YVTN repeat-like/Quinoprotein amine dehydrogenase"/>
    <property type="match status" value="2"/>
</dbReference>
<dbReference type="InterPro" id="IPR001680">
    <property type="entry name" value="WD40_rpt"/>
</dbReference>
<dbReference type="PANTHER" id="PTHR19924:SF26">
    <property type="entry name" value="U3 SMALL NUCLEOLAR RNA-ASSOCIATED PROTEIN 15 HOMOLOG"/>
    <property type="match status" value="1"/>
</dbReference>
<evidence type="ECO:0000313" key="9">
    <source>
        <dbReference type="Proteomes" id="UP001055712"/>
    </source>
</evidence>
<dbReference type="SMART" id="SM00320">
    <property type="entry name" value="WD40"/>
    <property type="match status" value="6"/>
</dbReference>
<evidence type="ECO:0000256" key="2">
    <source>
        <dbReference type="ARBA" id="ARBA00022552"/>
    </source>
</evidence>
<evidence type="ECO:0000256" key="1">
    <source>
        <dbReference type="ARBA" id="ARBA00004604"/>
    </source>
</evidence>
<comment type="subcellular location">
    <subcellularLocation>
        <location evidence="1">Nucleus</location>
        <location evidence="1">Nucleolus</location>
    </subcellularLocation>
</comment>
<dbReference type="InterPro" id="IPR018983">
    <property type="entry name" value="U3_snoRNA-assocProt_15_C"/>
</dbReference>
<dbReference type="SUPFAM" id="SSF50978">
    <property type="entry name" value="WD40 repeat-like"/>
    <property type="match status" value="1"/>
</dbReference>
<evidence type="ECO:0000256" key="6">
    <source>
        <dbReference type="PROSITE-ProRule" id="PRU00221"/>
    </source>
</evidence>
<accession>A0A9D4YZG8</accession>
<dbReference type="CDD" id="cd00200">
    <property type="entry name" value="WD40"/>
    <property type="match status" value="1"/>
</dbReference>
<dbReference type="PANTHER" id="PTHR19924">
    <property type="entry name" value="UTP15 U3 SMALL NUCLEOLAR RNA-ASSOCIATED PROTEIN 15 FAMILY MEMBER"/>
    <property type="match status" value="1"/>
</dbReference>
<dbReference type="GO" id="GO:0045943">
    <property type="term" value="P:positive regulation of transcription by RNA polymerase I"/>
    <property type="evidence" value="ECO:0007669"/>
    <property type="project" value="TreeGrafter"/>
</dbReference>
<dbReference type="Proteomes" id="UP001055712">
    <property type="component" value="Unassembled WGS sequence"/>
</dbReference>
<dbReference type="GO" id="GO:0005730">
    <property type="term" value="C:nucleolus"/>
    <property type="evidence" value="ECO:0007669"/>
    <property type="project" value="UniProtKB-SubCell"/>
</dbReference>
<proteinExistence type="predicted"/>
<reference evidence="8" key="1">
    <citation type="journal article" date="2019" name="Plant J.">
        <title>Chlorella vulgaris genome assembly and annotation reveals the molecular basis for metabolic acclimation to high light conditions.</title>
        <authorList>
            <person name="Cecchin M."/>
            <person name="Marcolungo L."/>
            <person name="Rossato M."/>
            <person name="Girolomoni L."/>
            <person name="Cosentino E."/>
            <person name="Cuine S."/>
            <person name="Li-Beisson Y."/>
            <person name="Delledonne M."/>
            <person name="Ballottari M."/>
        </authorList>
    </citation>
    <scope>NUCLEOTIDE SEQUENCE</scope>
    <source>
        <strain evidence="8">211/11P</strain>
    </source>
</reference>
<name>A0A9D4YZG8_CHLVU</name>
<dbReference type="Pfam" id="PF00400">
    <property type="entry name" value="WD40"/>
    <property type="match status" value="3"/>
</dbReference>
<keyword evidence="4" id="KW-0677">Repeat</keyword>
<dbReference type="InterPro" id="IPR036322">
    <property type="entry name" value="WD40_repeat_dom_sf"/>
</dbReference>
<keyword evidence="3 6" id="KW-0853">WD repeat</keyword>
<dbReference type="GO" id="GO:0006364">
    <property type="term" value="P:rRNA processing"/>
    <property type="evidence" value="ECO:0007669"/>
    <property type="project" value="UniProtKB-KW"/>
</dbReference>
<evidence type="ECO:0000256" key="4">
    <source>
        <dbReference type="ARBA" id="ARBA00022737"/>
    </source>
</evidence>
<dbReference type="OrthoDB" id="431715at2759"/>
<evidence type="ECO:0000313" key="8">
    <source>
        <dbReference type="EMBL" id="KAI3434481.1"/>
    </source>
</evidence>
<organism evidence="8 9">
    <name type="scientific">Chlorella vulgaris</name>
    <name type="common">Green alga</name>
    <dbReference type="NCBI Taxonomy" id="3077"/>
    <lineage>
        <taxon>Eukaryota</taxon>
        <taxon>Viridiplantae</taxon>
        <taxon>Chlorophyta</taxon>
        <taxon>core chlorophytes</taxon>
        <taxon>Trebouxiophyceae</taxon>
        <taxon>Chlorellales</taxon>
        <taxon>Chlorellaceae</taxon>
        <taxon>Chlorella clade</taxon>
        <taxon>Chlorella</taxon>
    </lineage>
</organism>